<accession>A0A7J6WGA1</accession>
<sequence>MPRGGCNISFWKDCWVSNIPLCQYTENPNLIDNMDITVREMYCCTSMDWKWEKFASSSPDHVVNLIKGMSVSNFINPDEFMWSGSSYGE</sequence>
<organism evidence="1 2">
    <name type="scientific">Thalictrum thalictroides</name>
    <name type="common">Rue-anemone</name>
    <name type="synonym">Anemone thalictroides</name>
    <dbReference type="NCBI Taxonomy" id="46969"/>
    <lineage>
        <taxon>Eukaryota</taxon>
        <taxon>Viridiplantae</taxon>
        <taxon>Streptophyta</taxon>
        <taxon>Embryophyta</taxon>
        <taxon>Tracheophyta</taxon>
        <taxon>Spermatophyta</taxon>
        <taxon>Magnoliopsida</taxon>
        <taxon>Ranunculales</taxon>
        <taxon>Ranunculaceae</taxon>
        <taxon>Thalictroideae</taxon>
        <taxon>Thalictrum</taxon>
    </lineage>
</organism>
<reference evidence="1 2" key="1">
    <citation type="submission" date="2020-06" db="EMBL/GenBank/DDBJ databases">
        <title>Transcriptomic and genomic resources for Thalictrum thalictroides and T. hernandezii: Facilitating candidate gene discovery in an emerging model plant lineage.</title>
        <authorList>
            <person name="Arias T."/>
            <person name="Riano-Pachon D.M."/>
            <person name="Di Stilio V.S."/>
        </authorList>
    </citation>
    <scope>NUCLEOTIDE SEQUENCE [LARGE SCALE GENOMIC DNA]</scope>
    <source>
        <strain evidence="2">cv. WT478/WT964</strain>
        <tissue evidence="1">Leaves</tissue>
    </source>
</reference>
<name>A0A7J6WGA1_THATH</name>
<proteinExistence type="predicted"/>
<evidence type="ECO:0000313" key="2">
    <source>
        <dbReference type="Proteomes" id="UP000554482"/>
    </source>
</evidence>
<comment type="caution">
    <text evidence="1">The sequence shown here is derived from an EMBL/GenBank/DDBJ whole genome shotgun (WGS) entry which is preliminary data.</text>
</comment>
<keyword evidence="2" id="KW-1185">Reference proteome</keyword>
<evidence type="ECO:0000313" key="1">
    <source>
        <dbReference type="EMBL" id="KAF5195983.1"/>
    </source>
</evidence>
<dbReference type="AlphaFoldDB" id="A0A7J6WGA1"/>
<protein>
    <submittedName>
        <fullName evidence="1">Uncharacterized protein</fullName>
    </submittedName>
</protein>
<gene>
    <name evidence="1" type="ORF">FRX31_014430</name>
</gene>
<feature type="non-terminal residue" evidence="1">
    <location>
        <position position="89"/>
    </location>
</feature>
<dbReference type="EMBL" id="JABWDY010016614">
    <property type="protein sequence ID" value="KAF5195983.1"/>
    <property type="molecule type" value="Genomic_DNA"/>
</dbReference>
<dbReference type="Proteomes" id="UP000554482">
    <property type="component" value="Unassembled WGS sequence"/>
</dbReference>